<reference evidence="1" key="1">
    <citation type="submission" date="2018-05" db="EMBL/GenBank/DDBJ databases">
        <authorList>
            <person name="Lanie J.A."/>
            <person name="Ng W.-L."/>
            <person name="Kazmierczak K.M."/>
            <person name="Andrzejewski T.M."/>
            <person name="Davidsen T.M."/>
            <person name="Wayne K.J."/>
            <person name="Tettelin H."/>
            <person name="Glass J.I."/>
            <person name="Rusch D."/>
            <person name="Podicherti R."/>
            <person name="Tsui H.-C.T."/>
            <person name="Winkler M.E."/>
        </authorList>
    </citation>
    <scope>NUCLEOTIDE SEQUENCE</scope>
</reference>
<dbReference type="AlphaFoldDB" id="A0A383AXZ8"/>
<sequence>MRSLRHLGRLHVPRRNGLAECPDLVGTFAARLELNPRTDINRPSPALPQRLT</sequence>
<name>A0A383AXZ8_9ZZZZ</name>
<dbReference type="EMBL" id="UINC01195798">
    <property type="protein sequence ID" value="SVE12534.1"/>
    <property type="molecule type" value="Genomic_DNA"/>
</dbReference>
<feature type="non-terminal residue" evidence="1">
    <location>
        <position position="52"/>
    </location>
</feature>
<organism evidence="1">
    <name type="scientific">marine metagenome</name>
    <dbReference type="NCBI Taxonomy" id="408172"/>
    <lineage>
        <taxon>unclassified sequences</taxon>
        <taxon>metagenomes</taxon>
        <taxon>ecological metagenomes</taxon>
    </lineage>
</organism>
<evidence type="ECO:0000313" key="1">
    <source>
        <dbReference type="EMBL" id="SVE12534.1"/>
    </source>
</evidence>
<accession>A0A383AXZ8</accession>
<proteinExistence type="predicted"/>
<gene>
    <name evidence="1" type="ORF">METZ01_LOCUS465388</name>
</gene>
<protein>
    <submittedName>
        <fullName evidence="1">Uncharacterized protein</fullName>
    </submittedName>
</protein>